<evidence type="ECO:0000259" key="5">
    <source>
        <dbReference type="Pfam" id="PF01974"/>
    </source>
</evidence>
<feature type="domain" description="tRNA intron endonuclease catalytic" evidence="5">
    <location>
        <begin position="250"/>
        <end position="337"/>
    </location>
</feature>
<dbReference type="PANTHER" id="PTHR21227:SF0">
    <property type="entry name" value="TRNA-SPLICING ENDONUCLEASE SUBUNIT SEN2"/>
    <property type="match status" value="1"/>
</dbReference>
<dbReference type="InterPro" id="IPR006676">
    <property type="entry name" value="tRNA_splic"/>
</dbReference>
<dbReference type="InterPro" id="IPR011856">
    <property type="entry name" value="tRNA_endonuc-like_dom_sf"/>
</dbReference>
<dbReference type="OrthoDB" id="46045at2157"/>
<dbReference type="NCBIfam" id="NF006794">
    <property type="entry name" value="PRK09300.1-1"/>
    <property type="match status" value="1"/>
</dbReference>
<evidence type="ECO:0000313" key="7">
    <source>
        <dbReference type="EMBL" id="SFP72393.1"/>
    </source>
</evidence>
<gene>
    <name evidence="4" type="primary">endA</name>
    <name evidence="7" type="ORF">SAMN05216277_106218</name>
</gene>
<dbReference type="GO" id="GO:0006388">
    <property type="term" value="P:tRNA splicing, via endonucleolytic cleavage and ligation"/>
    <property type="evidence" value="ECO:0007669"/>
    <property type="project" value="UniProtKB-UniRule"/>
</dbReference>
<dbReference type="InterPro" id="IPR006678">
    <property type="entry name" value="tRNA_intron_Endonuc_N"/>
</dbReference>
<feature type="active site" evidence="4">
    <location>
        <position position="322"/>
    </location>
</feature>
<feature type="domain" description="tRNA intron endonuclease N-terminal" evidence="6">
    <location>
        <begin position="1"/>
        <end position="68"/>
    </location>
</feature>
<name>A0A1I5SNR5_9EURY</name>
<keyword evidence="2 4" id="KW-0456">Lyase</keyword>
<keyword evidence="7" id="KW-0255">Endonuclease</keyword>
<evidence type="ECO:0000313" key="8">
    <source>
        <dbReference type="Proteomes" id="UP000183769"/>
    </source>
</evidence>
<comment type="catalytic activity">
    <reaction evidence="4">
        <text>pretRNA = a 3'-half-tRNA molecule with a 5'-OH end + a 5'-half-tRNA molecule with a 2',3'-cyclic phosphate end + an intron with a 2',3'-cyclic phosphate and a 5'-hydroxyl terminus.</text>
        <dbReference type="EC" id="4.6.1.16"/>
    </reaction>
</comment>
<evidence type="ECO:0000256" key="3">
    <source>
        <dbReference type="ARBA" id="ARBA00024798"/>
    </source>
</evidence>
<dbReference type="InterPro" id="IPR023516">
    <property type="entry name" value="tRNA_splic_arch_long"/>
</dbReference>
<dbReference type="CDD" id="cd22363">
    <property type="entry name" value="tRNA-intron_lyase_C"/>
    <property type="match status" value="2"/>
</dbReference>
<comment type="similarity">
    <text evidence="4">Belongs to the tRNA-intron endonuclease family. Archaeal long subfamily.</text>
</comment>
<dbReference type="SUPFAM" id="SSF55267">
    <property type="entry name" value="tRNA-intron endonuclease N-terminal domain-like"/>
    <property type="match status" value="2"/>
</dbReference>
<dbReference type="Pfam" id="PF01974">
    <property type="entry name" value="tRNA_int_endo"/>
    <property type="match status" value="1"/>
</dbReference>
<comment type="function">
    <text evidence="4">Endonuclease that removes tRNA introns. Cleaves pre-tRNA at the 5' and 3' splice sites to release the intron. The products are an intron and two tRNA half-molecules bearing 2',3' cyclic phosphate and 5'-OH termini. Recognizes a pseudosymmetric substrate in which 2 bulged loops of 3 bases are separated by a stem of 4 bp.</text>
</comment>
<keyword evidence="1 4" id="KW-0819">tRNA processing</keyword>
<proteinExistence type="inferred from homology"/>
<dbReference type="InterPro" id="IPR006677">
    <property type="entry name" value="tRNA_intron_Endonuc_cat-like"/>
</dbReference>
<feature type="domain" description="tRNA intron endonuclease N-terminal" evidence="6">
    <location>
        <begin position="179"/>
        <end position="234"/>
    </location>
</feature>
<dbReference type="GO" id="GO:0003676">
    <property type="term" value="F:nucleic acid binding"/>
    <property type="evidence" value="ECO:0007669"/>
    <property type="project" value="InterPro"/>
</dbReference>
<accession>A0A1I5SNR5</accession>
<reference evidence="8" key="1">
    <citation type="submission" date="2016-10" db="EMBL/GenBank/DDBJ databases">
        <authorList>
            <person name="Varghese N."/>
            <person name="Submissions S."/>
        </authorList>
    </citation>
    <scope>NUCLEOTIDE SEQUENCE [LARGE SCALE GENOMIC DNA]</scope>
    <source>
        <strain evidence="8">CGMCC 1.10329</strain>
    </source>
</reference>
<keyword evidence="8" id="KW-1185">Reference proteome</keyword>
<comment type="subunit">
    <text evidence="4">Homodimer.</text>
</comment>
<dbReference type="EMBL" id="FOXI01000006">
    <property type="protein sequence ID" value="SFP72393.1"/>
    <property type="molecule type" value="Genomic_DNA"/>
</dbReference>
<evidence type="ECO:0000259" key="6">
    <source>
        <dbReference type="Pfam" id="PF02778"/>
    </source>
</evidence>
<dbReference type="SUPFAM" id="SSF53032">
    <property type="entry name" value="tRNA-intron endonuclease catalytic domain-like"/>
    <property type="match status" value="2"/>
</dbReference>
<dbReference type="Proteomes" id="UP000183769">
    <property type="component" value="Unassembled WGS sequence"/>
</dbReference>
<evidence type="ECO:0000256" key="2">
    <source>
        <dbReference type="ARBA" id="ARBA00023239"/>
    </source>
</evidence>
<dbReference type="GO" id="GO:0005737">
    <property type="term" value="C:cytoplasm"/>
    <property type="evidence" value="ECO:0007669"/>
    <property type="project" value="TreeGrafter"/>
</dbReference>
<keyword evidence="7" id="KW-0540">Nuclease</keyword>
<sequence length="345" mass="37781">MNGTLRDGVVHLSGNARQRFYDSGGYGRPAGGSDLELAPVEAAHLLYRGDLDAITDPESDVSMGFREFLTRTDAVLDFVVYKDLRDRGFYLSPARDGWVAPAVDDATDFVVYPRGKGPSDDEIAHRLRVVGERAPLPAASIDEHVLAVVDEDGELTYLGTEWLSPSGTADPPLPDSLDATLTHDRLLVWEPPAELYADGFFGQRLAGRNADSGPLQLSLLEAAYLAHHDCLDVDAATVQGHAEAVEGERFRRRYAAYEALRAAGAVPKSGFKFGADFRVYESFDGVADLGHSDKLVRVVEPDHEFLPRELSLDVRLAGGVRKRMVFALTEPTGEIDWLCVERITP</sequence>
<dbReference type="InterPro" id="IPR036167">
    <property type="entry name" value="tRNA_intron_Endo_cat-like_sf"/>
</dbReference>
<feature type="active site" evidence="4">
    <location>
        <position position="280"/>
    </location>
</feature>
<dbReference type="AlphaFoldDB" id="A0A1I5SNR5"/>
<protein>
    <recommendedName>
        <fullName evidence="4">tRNA-splicing endonuclease</fullName>
        <ecNumber evidence="4">4.6.1.16</ecNumber>
    </recommendedName>
    <alternativeName>
        <fullName evidence="4">tRNA-intron endonuclease</fullName>
    </alternativeName>
</protein>
<evidence type="ECO:0000256" key="1">
    <source>
        <dbReference type="ARBA" id="ARBA00022694"/>
    </source>
</evidence>
<dbReference type="Pfam" id="PF02778">
    <property type="entry name" value="tRNA_int_endo_N"/>
    <property type="match status" value="2"/>
</dbReference>
<dbReference type="Gene3D" id="3.40.1350.10">
    <property type="match status" value="2"/>
</dbReference>
<keyword evidence="7" id="KW-0378">Hydrolase</keyword>
<dbReference type="InterPro" id="IPR036740">
    <property type="entry name" value="tRNA_intron_Endonuc_N_sf"/>
</dbReference>
<dbReference type="RefSeq" id="WP_074878357.1">
    <property type="nucleotide sequence ID" value="NZ_FOXI01000006.1"/>
</dbReference>
<dbReference type="EC" id="4.6.1.16" evidence="4"/>
<comment type="function">
    <text evidence="3">Endonuclease that removes tRNA introns. Cleaves pre-tRNA at the 5'- and 3'-splice sites to release the intron. The products are an intron and two tRNA half-molecules bearing 2',3' cyclic phosphate and 5'-OH termini. Recognizes a pseudosymmetric substrate in which 2 bulged loops of 3 bases are separated by a stem of 4 bp.</text>
</comment>
<dbReference type="NCBIfam" id="TIGR00324">
    <property type="entry name" value="endA"/>
    <property type="match status" value="1"/>
</dbReference>
<organism evidence="7 8">
    <name type="scientific">Halolamina pelagica</name>
    <dbReference type="NCBI Taxonomy" id="699431"/>
    <lineage>
        <taxon>Archaea</taxon>
        <taxon>Methanobacteriati</taxon>
        <taxon>Methanobacteriota</taxon>
        <taxon>Stenosarchaea group</taxon>
        <taxon>Halobacteria</taxon>
        <taxon>Halobacteriales</taxon>
        <taxon>Haloferacaceae</taxon>
    </lineage>
</organism>
<evidence type="ECO:0000256" key="4">
    <source>
        <dbReference type="HAMAP-Rule" id="MF_01834"/>
    </source>
</evidence>
<dbReference type="Gene3D" id="3.40.1170.20">
    <property type="entry name" value="tRNA intron endonuclease, N-terminal domain"/>
    <property type="match status" value="2"/>
</dbReference>
<dbReference type="HAMAP" id="MF_01834">
    <property type="entry name" value="EndA_long"/>
    <property type="match status" value="1"/>
</dbReference>
<feature type="active site" evidence="4">
    <location>
        <position position="291"/>
    </location>
</feature>
<dbReference type="PANTHER" id="PTHR21227">
    <property type="entry name" value="TRNA-SPLICING ENDONUCLEASE SUBUNIT SEN2"/>
    <property type="match status" value="1"/>
</dbReference>
<dbReference type="GO" id="GO:0000213">
    <property type="term" value="F:tRNA-intron lyase activity"/>
    <property type="evidence" value="ECO:0007669"/>
    <property type="project" value="UniProtKB-UniRule"/>
</dbReference>